<name>F5J2M0_9BACT</name>
<dbReference type="InterPro" id="IPR026590">
    <property type="entry name" value="Ssirtuin_cat_dom"/>
</dbReference>
<dbReference type="OrthoDB" id="1688888at2"/>
<dbReference type="AlphaFoldDB" id="F5J2M0"/>
<comment type="catalytic activity">
    <reaction evidence="7">
        <text>NAD(+) + H2O = ADP-D-ribose + nicotinamide + H(+)</text>
        <dbReference type="Rhea" id="RHEA:16301"/>
        <dbReference type="ChEBI" id="CHEBI:15377"/>
        <dbReference type="ChEBI" id="CHEBI:15378"/>
        <dbReference type="ChEBI" id="CHEBI:17154"/>
        <dbReference type="ChEBI" id="CHEBI:57540"/>
        <dbReference type="ChEBI" id="CHEBI:57967"/>
        <dbReference type="EC" id="3.2.2.5"/>
    </reaction>
    <physiologicalReaction direction="left-to-right" evidence="7">
        <dbReference type="Rhea" id="RHEA:16302"/>
    </physiologicalReaction>
</comment>
<keyword evidence="11" id="KW-1185">Reference proteome</keyword>
<evidence type="ECO:0000256" key="1">
    <source>
        <dbReference type="ARBA" id="ARBA00022801"/>
    </source>
</evidence>
<dbReference type="EMBL" id="ADLV01000043">
    <property type="protein sequence ID" value="EGK00063.1"/>
    <property type="molecule type" value="Genomic_DNA"/>
</dbReference>
<keyword evidence="3" id="KW-0051">Antiviral defense</keyword>
<dbReference type="Proteomes" id="UP000004913">
    <property type="component" value="Unassembled WGS sequence"/>
</dbReference>
<gene>
    <name evidence="10" type="ORF">HMPREF9455_03587</name>
</gene>
<dbReference type="SUPFAM" id="SSF52467">
    <property type="entry name" value="DHS-like NAD/FAD-binding domain"/>
    <property type="match status" value="1"/>
</dbReference>
<keyword evidence="2" id="KW-0520">NAD</keyword>
<dbReference type="GO" id="GO:0003953">
    <property type="term" value="F:NAD+ nucleosidase activity"/>
    <property type="evidence" value="ECO:0007669"/>
    <property type="project" value="UniProtKB-EC"/>
</dbReference>
<dbReference type="InterPro" id="IPR041486">
    <property type="entry name" value="ThsA_STALD"/>
</dbReference>
<reference evidence="10 11" key="1">
    <citation type="submission" date="2011-04" db="EMBL/GenBank/DDBJ databases">
        <title>The Genome Sequence of Dysgonomonas gadei ATCC BAA-286.</title>
        <authorList>
            <consortium name="The Broad Institute Genome Sequencing Platform"/>
            <person name="Earl A."/>
            <person name="Ward D."/>
            <person name="Feldgarden M."/>
            <person name="Gevers D."/>
            <person name="Pudlo N."/>
            <person name="Martens E."/>
            <person name="Allen-Vercoe E."/>
            <person name="Young S.K."/>
            <person name="Zeng Q."/>
            <person name="Gargeya S."/>
            <person name="Fitzgerald M."/>
            <person name="Haas B."/>
            <person name="Abouelleil A."/>
            <person name="Alvarado L."/>
            <person name="Arachchi H.M."/>
            <person name="Berlin A."/>
            <person name="Brown A."/>
            <person name="Chapman S.B."/>
            <person name="Chen Z."/>
            <person name="Dunbar C."/>
            <person name="Freedman E."/>
            <person name="Gearin G."/>
            <person name="Gellesch M."/>
            <person name="Goldberg J."/>
            <person name="Griggs A."/>
            <person name="Gujja S."/>
            <person name="Heiman D."/>
            <person name="Howarth C."/>
            <person name="Larson L."/>
            <person name="Lui A."/>
            <person name="MacDonald P.J.P."/>
            <person name="Mehta T."/>
            <person name="Montmayeur A."/>
            <person name="Murphy C."/>
            <person name="Neiman D."/>
            <person name="Pearson M."/>
            <person name="Priest M."/>
            <person name="Roberts A."/>
            <person name="Saif S."/>
            <person name="Shea T."/>
            <person name="Shenoy N."/>
            <person name="Sisk P."/>
            <person name="Stolte C."/>
            <person name="Sykes S."/>
            <person name="Yandava C."/>
            <person name="Wortman J."/>
            <person name="Nusbaum C."/>
            <person name="Birren B."/>
        </authorList>
    </citation>
    <scope>NUCLEOTIDE SEQUENCE [LARGE SCALE GENOMIC DNA]</scope>
    <source>
        <strain evidence="10 11">ATCC BAA-286</strain>
    </source>
</reference>
<proteinExistence type="inferred from homology"/>
<comment type="caution">
    <text evidence="10">The sequence shown here is derived from an EMBL/GenBank/DDBJ whole genome shotgun (WGS) entry which is preliminary data.</text>
</comment>
<evidence type="ECO:0000256" key="3">
    <source>
        <dbReference type="ARBA" id="ARBA00023118"/>
    </source>
</evidence>
<evidence type="ECO:0000256" key="6">
    <source>
        <dbReference type="ARBA" id="ARBA00035033"/>
    </source>
</evidence>
<dbReference type="eggNOG" id="COG0846">
    <property type="taxonomic scope" value="Bacteria"/>
</dbReference>
<evidence type="ECO:0000256" key="5">
    <source>
        <dbReference type="ARBA" id="ARBA00035014"/>
    </source>
</evidence>
<dbReference type="EC" id="3.2.2.5" evidence="4"/>
<dbReference type="STRING" id="742766.HMPREF9455_03587"/>
<comment type="similarity">
    <text evidence="5">Belongs to the soluble Thoeris ThsA family.</text>
</comment>
<accession>F5J2M0</accession>
<evidence type="ECO:0000256" key="2">
    <source>
        <dbReference type="ARBA" id="ARBA00023027"/>
    </source>
</evidence>
<comment type="caution">
    <text evidence="8">Lacks conserved residue(s) required for the propagation of feature annotation.</text>
</comment>
<evidence type="ECO:0000313" key="10">
    <source>
        <dbReference type="EMBL" id="EGK00063.1"/>
    </source>
</evidence>
<evidence type="ECO:0000256" key="8">
    <source>
        <dbReference type="PROSITE-ProRule" id="PRU00236"/>
    </source>
</evidence>
<dbReference type="GO" id="GO:0051607">
    <property type="term" value="P:defense response to virus"/>
    <property type="evidence" value="ECO:0007669"/>
    <property type="project" value="UniProtKB-KW"/>
</dbReference>
<evidence type="ECO:0000313" key="11">
    <source>
        <dbReference type="Proteomes" id="UP000004913"/>
    </source>
</evidence>
<organism evidence="10 11">
    <name type="scientific">Dysgonomonas gadei ATCC BAA-286</name>
    <dbReference type="NCBI Taxonomy" id="742766"/>
    <lineage>
        <taxon>Bacteria</taxon>
        <taxon>Pseudomonadati</taxon>
        <taxon>Bacteroidota</taxon>
        <taxon>Bacteroidia</taxon>
        <taxon>Bacteroidales</taxon>
        <taxon>Dysgonomonadaceae</taxon>
        <taxon>Dysgonomonas</taxon>
    </lineage>
</organism>
<evidence type="ECO:0000256" key="4">
    <source>
        <dbReference type="ARBA" id="ARBA00034327"/>
    </source>
</evidence>
<evidence type="ECO:0000256" key="7">
    <source>
        <dbReference type="ARBA" id="ARBA00047575"/>
    </source>
</evidence>
<dbReference type="Pfam" id="PF13289">
    <property type="entry name" value="SIR2_2"/>
    <property type="match status" value="1"/>
</dbReference>
<feature type="domain" description="Deacetylase sirtuin-type" evidence="9">
    <location>
        <begin position="3"/>
        <end position="277"/>
    </location>
</feature>
<dbReference type="InterPro" id="IPR029035">
    <property type="entry name" value="DHS-like_NAD/FAD-binding_dom"/>
</dbReference>
<sequence>MFTKEQEEFIENYVKALREKNAVVFAGAGMSIPCGFLNWKKLLDPIAKSMDLDIDEEHDLTALAQLYVDNNSGVRGRLNQLLQDSYGKIGIKESTNHEILARLPIEIYWTTNYDNLIESALIKAGKTPDVKSKHNDLTVNKSKRDAIVYKMHGDIGDVAETVLTKHEYEDYNEKREYFSNAFKNDLISRTFLFIGFSFTDPNLDYLISRIRTAYKQNIRGDDYYFIEKETDAKKINKQRLKIVSLKRYGLNPVVVDSYEKDIPRILREIEIRYLRNTVLISGSAEEYGHYVEKKAGEFLHNLSKEFSKNSYKILSGFGWGVGSAVINGVLDNMELEKVQRLDDYLLLRPFPQFETGKKELKELWTDYRKNFIPLAGIAIFVFGNKKKVDTGEIVKADGMIEEFNIAIENGLKVIPIGATGYVAEDLWQKVMSDFDKYYPKETGVTKEDFQLIGNKDLSDQELISATIKIINKLNKN</sequence>
<dbReference type="Pfam" id="PF18185">
    <property type="entry name" value="STALD"/>
    <property type="match status" value="1"/>
</dbReference>
<keyword evidence="1" id="KW-0378">Hydrolase</keyword>
<dbReference type="PROSITE" id="PS50305">
    <property type="entry name" value="SIRTUIN"/>
    <property type="match status" value="1"/>
</dbReference>
<evidence type="ECO:0000259" key="9">
    <source>
        <dbReference type="PROSITE" id="PS50305"/>
    </source>
</evidence>
<dbReference type="HOGENOM" id="CLU_028011_0_0_10"/>
<protein>
    <recommendedName>
        <fullName evidence="6">NAD(+) hydrolase ThsA</fullName>
        <ecNumber evidence="4">3.2.2.5</ecNumber>
    </recommendedName>
</protein>
<dbReference type="RefSeq" id="WP_006801120.1">
    <property type="nucleotide sequence ID" value="NZ_GL891989.1"/>
</dbReference>